<proteinExistence type="predicted"/>
<dbReference type="EMBL" id="MN740499">
    <property type="protein sequence ID" value="QHU29943.1"/>
    <property type="molecule type" value="Genomic_DNA"/>
</dbReference>
<dbReference type="AlphaFoldDB" id="A0A6C0LHC2"/>
<organism evidence="1">
    <name type="scientific">viral metagenome</name>
    <dbReference type="NCBI Taxonomy" id="1070528"/>
    <lineage>
        <taxon>unclassified sequences</taxon>
        <taxon>metagenomes</taxon>
        <taxon>organismal metagenomes</taxon>
    </lineage>
</organism>
<evidence type="ECO:0000313" key="1">
    <source>
        <dbReference type="EMBL" id="QHU29943.1"/>
    </source>
</evidence>
<protein>
    <submittedName>
        <fullName evidence="1">Uncharacterized protein</fullName>
    </submittedName>
</protein>
<name>A0A6C0LHC2_9ZZZZ</name>
<accession>A0A6C0LHC2</accession>
<reference evidence="1" key="1">
    <citation type="journal article" date="2020" name="Nature">
        <title>Giant virus diversity and host interactions through global metagenomics.</title>
        <authorList>
            <person name="Schulz F."/>
            <person name="Roux S."/>
            <person name="Paez-Espino D."/>
            <person name="Jungbluth S."/>
            <person name="Walsh D.A."/>
            <person name="Denef V.J."/>
            <person name="McMahon K.D."/>
            <person name="Konstantinidis K.T."/>
            <person name="Eloe-Fadrosh E.A."/>
            <person name="Kyrpides N.C."/>
            <person name="Woyke T."/>
        </authorList>
    </citation>
    <scope>NUCLEOTIDE SEQUENCE</scope>
    <source>
        <strain evidence="1">GVMAG-M-3300027810-10</strain>
    </source>
</reference>
<sequence>MDHLDKQKLKEILEKNEDVVDNTHLIRDEKYSEYIKHDVEKLIIFKETHKELYMNNREEYVIMLKKECHFLHTNYSEIFDKLNNGTLDHSIMFKFIEIYQEIEDGNLDQHEASFKIGKMLKEMYVDTALSAITPPTQTKNISYSEWVLKQQHIKNTLKNV</sequence>